<accession>A0ACD4DJS1</accession>
<dbReference type="Proteomes" id="UP001156484">
    <property type="component" value="Chromosome"/>
</dbReference>
<keyword evidence="2" id="KW-1185">Reference proteome</keyword>
<gene>
    <name evidence="1" type="ORF">OED52_06820</name>
</gene>
<reference evidence="1" key="1">
    <citation type="submission" date="2022-10" db="EMBL/GenBank/DDBJ databases">
        <title>Rhodococcus ferula Z13 complete genome.</title>
        <authorList>
            <person name="Long X."/>
            <person name="Zang M."/>
        </authorList>
    </citation>
    <scope>NUCLEOTIDE SEQUENCE</scope>
    <source>
        <strain evidence="1">Z13</strain>
    </source>
</reference>
<organism evidence="1 2">
    <name type="scientific">Rhodococcus sacchari</name>
    <dbReference type="NCBI Taxonomy" id="2962047"/>
    <lineage>
        <taxon>Bacteria</taxon>
        <taxon>Bacillati</taxon>
        <taxon>Actinomycetota</taxon>
        <taxon>Actinomycetes</taxon>
        <taxon>Mycobacteriales</taxon>
        <taxon>Nocardiaceae</taxon>
        <taxon>Rhodococcus</taxon>
    </lineage>
</organism>
<evidence type="ECO:0000313" key="1">
    <source>
        <dbReference type="EMBL" id="UYP20239.1"/>
    </source>
</evidence>
<name>A0ACD4DJS1_9NOCA</name>
<sequence>MKRTDWSVVVAVVVVAGLLLAGFGPLPFDPREPHLEAILTGPGATHWFGTDRSGLDVFSVTLAATAEILPIALVGTLVGGALGVVLGALAASVLAGRQSGSSGRSEWLLRVLDMMQSLPVAVLMIIVVGIGGRGTNVTGVIAALALVNIPLFAKVTYAQALSVVHEPYVVAARGYGASRTRIALRHILPGVSGIIASQFSLSIGNAIIALAALGFLGIGIAPPDPSWGELIRQGSEEVASGVWWLLVFPTATICALVLALNALARRLSTRKGLAHA</sequence>
<evidence type="ECO:0000313" key="2">
    <source>
        <dbReference type="Proteomes" id="UP001156484"/>
    </source>
</evidence>
<protein>
    <submittedName>
        <fullName evidence="1">ABC transporter permease</fullName>
    </submittedName>
</protein>
<dbReference type="EMBL" id="CP107551">
    <property type="protein sequence ID" value="UYP20239.1"/>
    <property type="molecule type" value="Genomic_DNA"/>
</dbReference>
<proteinExistence type="predicted"/>